<dbReference type="Pfam" id="PF25788">
    <property type="entry name" value="Ig_Rha78A_N"/>
    <property type="match status" value="1"/>
</dbReference>
<dbReference type="Gene3D" id="1.50.10.10">
    <property type="match status" value="1"/>
</dbReference>
<evidence type="ECO:0000313" key="10">
    <source>
        <dbReference type="Proteomes" id="UP001431776"/>
    </source>
</evidence>
<dbReference type="Pfam" id="PF17389">
    <property type="entry name" value="Bac_rhamnosid6H"/>
    <property type="match status" value="1"/>
</dbReference>
<evidence type="ECO:0000256" key="4">
    <source>
        <dbReference type="SAM" id="SignalP"/>
    </source>
</evidence>
<feature type="domain" description="Alpha-L-rhamnosidase six-hairpin glycosidase" evidence="7">
    <location>
        <begin position="464"/>
        <end position="814"/>
    </location>
</feature>
<feature type="chain" id="PRO_5043790105" description="alpha-L-rhamnosidase" evidence="4">
    <location>
        <begin position="25"/>
        <end position="937"/>
    </location>
</feature>
<reference evidence="9" key="1">
    <citation type="submission" date="2023-05" db="EMBL/GenBank/DDBJ databases">
        <title>Anaerotaeda fermentans gen. nov., sp. nov., a novel anaerobic planctomycete of the new family within the order Sedimentisphaerales isolated from Taman Peninsula, Russia.</title>
        <authorList>
            <person name="Khomyakova M.A."/>
            <person name="Merkel A.Y."/>
            <person name="Slobodkin A.I."/>
        </authorList>
    </citation>
    <scope>NUCLEOTIDE SEQUENCE</scope>
    <source>
        <strain evidence="9">M17dextr</strain>
    </source>
</reference>
<dbReference type="PANTHER" id="PTHR33307">
    <property type="entry name" value="ALPHA-RHAMNOSIDASE (EUROFUNG)"/>
    <property type="match status" value="1"/>
</dbReference>
<dbReference type="EC" id="3.2.1.40" evidence="2"/>
<dbReference type="InterPro" id="IPR008979">
    <property type="entry name" value="Galactose-bd-like_sf"/>
</dbReference>
<dbReference type="SUPFAM" id="SSF49785">
    <property type="entry name" value="Galactose-binding domain-like"/>
    <property type="match status" value="1"/>
</dbReference>
<dbReference type="AlphaFoldDB" id="A0AAW6TSS1"/>
<evidence type="ECO:0000259" key="8">
    <source>
        <dbReference type="Pfam" id="PF17390"/>
    </source>
</evidence>
<keyword evidence="3 9" id="KW-0378">Hydrolase</keyword>
<evidence type="ECO:0000256" key="2">
    <source>
        <dbReference type="ARBA" id="ARBA00012652"/>
    </source>
</evidence>
<dbReference type="InterPro" id="IPR012341">
    <property type="entry name" value="6hp_glycosidase-like_sf"/>
</dbReference>
<evidence type="ECO:0000256" key="1">
    <source>
        <dbReference type="ARBA" id="ARBA00001445"/>
    </source>
</evidence>
<proteinExistence type="predicted"/>
<feature type="domain" description="Alpha-L-rhamnosidase concanavalin-like" evidence="5">
    <location>
        <begin position="368"/>
        <end position="455"/>
    </location>
</feature>
<feature type="domain" description="Alpha-L-rhamnosidase C-terminal" evidence="8">
    <location>
        <begin position="818"/>
        <end position="895"/>
    </location>
</feature>
<dbReference type="RefSeq" id="WP_349242963.1">
    <property type="nucleotide sequence ID" value="NZ_JASCXX010000001.1"/>
</dbReference>
<dbReference type="Gene3D" id="2.60.420.10">
    <property type="entry name" value="Maltose phosphorylase, domain 3"/>
    <property type="match status" value="1"/>
</dbReference>
<dbReference type="EMBL" id="JASCXX010000001">
    <property type="protein sequence ID" value="MDI6447552.1"/>
    <property type="molecule type" value="Genomic_DNA"/>
</dbReference>
<dbReference type="Pfam" id="PF08531">
    <property type="entry name" value="Bac_rhamnosid_N"/>
    <property type="match status" value="1"/>
</dbReference>
<dbReference type="GO" id="GO:0005975">
    <property type="term" value="P:carbohydrate metabolic process"/>
    <property type="evidence" value="ECO:0007669"/>
    <property type="project" value="InterPro"/>
</dbReference>
<dbReference type="Proteomes" id="UP001431776">
    <property type="component" value="Unassembled WGS sequence"/>
</dbReference>
<comment type="catalytic activity">
    <reaction evidence="1">
        <text>Hydrolysis of terminal non-reducing alpha-L-rhamnose residues in alpha-L-rhamnosides.</text>
        <dbReference type="EC" id="3.2.1.40"/>
    </reaction>
</comment>
<dbReference type="GO" id="GO:0030596">
    <property type="term" value="F:alpha-L-rhamnosidase activity"/>
    <property type="evidence" value="ECO:0007669"/>
    <property type="project" value="UniProtKB-EC"/>
</dbReference>
<dbReference type="InterPro" id="IPR016007">
    <property type="entry name" value="Alpha_rhamnosid"/>
</dbReference>
<dbReference type="PANTHER" id="PTHR33307:SF6">
    <property type="entry name" value="ALPHA-RHAMNOSIDASE (EUROFUNG)-RELATED"/>
    <property type="match status" value="1"/>
</dbReference>
<dbReference type="InterPro" id="IPR008902">
    <property type="entry name" value="Rhamnosid_concanavalin"/>
</dbReference>
<dbReference type="InterPro" id="IPR013783">
    <property type="entry name" value="Ig-like_fold"/>
</dbReference>
<comment type="caution">
    <text evidence="9">The sequence shown here is derived from an EMBL/GenBank/DDBJ whole genome shotgun (WGS) entry which is preliminary data.</text>
</comment>
<evidence type="ECO:0000259" key="7">
    <source>
        <dbReference type="Pfam" id="PF17389"/>
    </source>
</evidence>
<name>A0AAW6TSS1_9BACT</name>
<feature type="domain" description="Bacterial alpha-L-rhamnosidase N-terminal" evidence="6">
    <location>
        <begin position="188"/>
        <end position="357"/>
    </location>
</feature>
<dbReference type="Pfam" id="PF17390">
    <property type="entry name" value="Bac_rhamnosid_C"/>
    <property type="match status" value="1"/>
</dbReference>
<dbReference type="Gene3D" id="2.60.40.10">
    <property type="entry name" value="Immunoglobulins"/>
    <property type="match status" value="1"/>
</dbReference>
<dbReference type="InterPro" id="IPR035396">
    <property type="entry name" value="Bac_rhamnosid6H"/>
</dbReference>
<gene>
    <name evidence="9" type="ORF">QJ522_00735</name>
</gene>
<dbReference type="Pfam" id="PF05592">
    <property type="entry name" value="Bac_rhamnosid"/>
    <property type="match status" value="1"/>
</dbReference>
<organism evidence="9 10">
    <name type="scientific">Anaerobaca lacustris</name>
    <dbReference type="NCBI Taxonomy" id="3044600"/>
    <lineage>
        <taxon>Bacteria</taxon>
        <taxon>Pseudomonadati</taxon>
        <taxon>Planctomycetota</taxon>
        <taxon>Phycisphaerae</taxon>
        <taxon>Sedimentisphaerales</taxon>
        <taxon>Anaerobacaceae</taxon>
        <taxon>Anaerobaca</taxon>
    </lineage>
</organism>
<protein>
    <recommendedName>
        <fullName evidence="2">alpha-L-rhamnosidase</fullName>
        <ecNumber evidence="2">3.2.1.40</ecNumber>
    </recommendedName>
</protein>
<evidence type="ECO:0000259" key="6">
    <source>
        <dbReference type="Pfam" id="PF08531"/>
    </source>
</evidence>
<feature type="signal peptide" evidence="4">
    <location>
        <begin position="1"/>
        <end position="24"/>
    </location>
</feature>
<dbReference type="PIRSF" id="PIRSF010631">
    <property type="entry name" value="A-rhamnsds"/>
    <property type="match status" value="1"/>
</dbReference>
<dbReference type="InterPro" id="IPR035398">
    <property type="entry name" value="Bac_rhamnosid_C"/>
</dbReference>
<evidence type="ECO:0000313" key="9">
    <source>
        <dbReference type="EMBL" id="MDI6447552.1"/>
    </source>
</evidence>
<keyword evidence="10" id="KW-1185">Reference proteome</keyword>
<dbReference type="InterPro" id="IPR013737">
    <property type="entry name" value="Bac_rhamnosid_N"/>
</dbReference>
<keyword evidence="4" id="KW-0732">Signal</keyword>
<evidence type="ECO:0000256" key="3">
    <source>
        <dbReference type="ARBA" id="ARBA00022801"/>
    </source>
</evidence>
<sequence>MKTPTRLALSLVLLALLLLGTASAADRTCSVTPVELRCEYLNDPLGIDVTEPRLSWQLAATDSDAYGQRQSGYQVLVASTKDLLDRGKGDMWDSGMVASDRSVHVVYQGRPLGSRMQCFWKVRVKDESGVVSRWSEPARWTMGLLEPGDWHARWIGTDQVFERKQGWPPPDNDVPDPWLRRSFTLDARPKRAAIYIASVGYHELYVNGRKVGDTVLAPSVANHRKRARYVTYEIAEHLKEGRNVIGLWLGVSWSIFPQYKTPDKPQTPIVLAQAEIELPGGKTVRIVTDDSWRTCPSPNTLLGVWDFMHFGGELYDARKEVPGWCEVDFDDSIWKPATVYSPSLKLSAEMVEPNRRVREVRPVAIAETRLGVYRVDLGVNMTGFFEMNVRGEPGQVVEMKFSEQSKADMTHRLRSKYIIGPSGKGTFRNRSNYFAGQWVTIEGLKYKPRLDDIRADLVRTDYARASSFECSNELLNWIHDATLLTFENLSLGGYVVDCAQRERMGYGGDGHATTECGLNHFGLGAFYTKWVQDWRDVQGGESAWGTSGDKAATTDAIESGNLPYTAPTYWGGGGPAWSGFCVTLPREIYERYGDVRILEVNFPMIRRWLAFLETKAKDDMLVRWGGEWDFLGDWLWPGAKGVNGDTIETLFFNNCFWIFNLQTAAEIAGIIGEEDAAAKYRARADEVRRAVHAKFFKPDENSYVNGFQGYLAIALLVDLPPKELRPAIWNRLEKEILIVRKGHIHAGITAGAFLFKTLLDADRQDLIFTMANKDTYPSWGLMRRNGLTAIAESWMMDNSLCHSSYLYVGTWFIEGLAGIKPDVSRPGFKHFVLKPGIIDDPSMRWVKAHHDCLYGRIESRWRIDDDRVLTLNVTVPPNTTATLHLPTAADKAITASGSALAEAKGLRHVRTEEGCAIVELGPGRYEFQSSLAVVARP</sequence>
<dbReference type="Gene3D" id="2.60.120.260">
    <property type="entry name" value="Galactose-binding domain-like"/>
    <property type="match status" value="2"/>
</dbReference>
<dbReference type="InterPro" id="IPR008928">
    <property type="entry name" value="6-hairpin_glycosidase_sf"/>
</dbReference>
<dbReference type="SUPFAM" id="SSF48208">
    <property type="entry name" value="Six-hairpin glycosidases"/>
    <property type="match status" value="1"/>
</dbReference>
<accession>A0AAW6TSS1</accession>
<evidence type="ECO:0000259" key="5">
    <source>
        <dbReference type="Pfam" id="PF05592"/>
    </source>
</evidence>